<dbReference type="AlphaFoldDB" id="G3FF89"/>
<accession>G3FF89</accession>
<evidence type="ECO:0000256" key="1">
    <source>
        <dbReference type="SAM" id="Coils"/>
    </source>
</evidence>
<dbReference type="GO" id="GO:0003700">
    <property type="term" value="F:DNA-binding transcription factor activity"/>
    <property type="evidence" value="ECO:0007669"/>
    <property type="project" value="InterPro"/>
</dbReference>
<dbReference type="InterPro" id="IPR044810">
    <property type="entry name" value="WRKY_plant"/>
</dbReference>
<dbReference type="PANTHER" id="PTHR31429:SF81">
    <property type="entry name" value="TRANSCRIPTION FACTOR WRKY FAMILY-RELATED"/>
    <property type="match status" value="1"/>
</dbReference>
<organism evidence="2">
    <name type="scientific">Dimocarpus longan</name>
    <dbReference type="NCBI Taxonomy" id="128017"/>
    <lineage>
        <taxon>Eukaryota</taxon>
        <taxon>Viridiplantae</taxon>
        <taxon>Streptophyta</taxon>
        <taxon>Embryophyta</taxon>
        <taxon>Tracheophyta</taxon>
        <taxon>Spermatophyta</taxon>
        <taxon>Magnoliopsida</taxon>
        <taxon>eudicotyledons</taxon>
        <taxon>Gunneridae</taxon>
        <taxon>Pentapetalae</taxon>
        <taxon>rosids</taxon>
        <taxon>malvids</taxon>
        <taxon>Sapindales</taxon>
        <taxon>Sapindaceae</taxon>
        <taxon>Dimocarpus</taxon>
    </lineage>
</organism>
<feature type="coiled-coil region" evidence="1">
    <location>
        <begin position="11"/>
        <end position="45"/>
    </location>
</feature>
<protein>
    <submittedName>
        <fullName evidence="2">WRKY protein</fullName>
    </submittedName>
</protein>
<dbReference type="PANTHER" id="PTHR31429">
    <property type="entry name" value="WRKY TRANSCRIPTION FACTOR 36-RELATED"/>
    <property type="match status" value="1"/>
</dbReference>
<keyword evidence="1" id="KW-0175">Coiled coil</keyword>
<proteinExistence type="evidence at transcript level"/>
<sequence>INNGTSKNMPKQSHENKLAVLQADLEKISVENQRLKGMLNQVNNNYHALQMHLFTYMQRQQTRRPGNHTQTHEMI</sequence>
<name>G3FF89_9ROSI</name>
<evidence type="ECO:0000313" key="2">
    <source>
        <dbReference type="EMBL" id="AEO31486.1"/>
    </source>
</evidence>
<feature type="non-terminal residue" evidence="2">
    <location>
        <position position="1"/>
    </location>
</feature>
<dbReference type="EMBL" id="JF708973">
    <property type="protein sequence ID" value="AEO31486.1"/>
    <property type="molecule type" value="mRNA"/>
</dbReference>
<feature type="non-terminal residue" evidence="2">
    <location>
        <position position="75"/>
    </location>
</feature>
<reference evidence="2" key="1">
    <citation type="submission" date="2011-03" db="EMBL/GenBank/DDBJ databases">
        <title>Studies on transcriptomics of somatic embryogenesis in Dimocarpus longan.</title>
        <authorList>
            <person name="Lai Z."/>
            <person name="Lin Y."/>
            <person name="Ye W."/>
            <person name="Cai A."/>
        </authorList>
    </citation>
    <scope>NUCLEOTIDE SEQUENCE</scope>
</reference>